<dbReference type="PRINTS" id="PR00344">
    <property type="entry name" value="BCTRLSENSOR"/>
</dbReference>
<dbReference type="InterPro" id="IPR005467">
    <property type="entry name" value="His_kinase_dom"/>
</dbReference>
<dbReference type="Pfam" id="PF02518">
    <property type="entry name" value="HATPase_c"/>
    <property type="match status" value="1"/>
</dbReference>
<name>A0ABW4IWS0_9ACTN</name>
<dbReference type="EMBL" id="JBHUDX010000067">
    <property type="protein sequence ID" value="MFD1661059.1"/>
    <property type="molecule type" value="Genomic_DNA"/>
</dbReference>
<proteinExistence type="predicted"/>
<protein>
    <recommendedName>
        <fullName evidence="2">histidine kinase</fullName>
        <ecNumber evidence="2">2.7.13.3</ecNumber>
    </recommendedName>
</protein>
<evidence type="ECO:0000313" key="8">
    <source>
        <dbReference type="Proteomes" id="UP001597261"/>
    </source>
</evidence>
<keyword evidence="3" id="KW-0808">Transferase</keyword>
<dbReference type="InterPro" id="IPR003594">
    <property type="entry name" value="HATPase_dom"/>
</dbReference>
<dbReference type="Gene3D" id="3.30.565.10">
    <property type="entry name" value="Histidine kinase-like ATPase, C-terminal domain"/>
    <property type="match status" value="1"/>
</dbReference>
<evidence type="ECO:0000256" key="5">
    <source>
        <dbReference type="SAM" id="MobiDB-lite"/>
    </source>
</evidence>
<dbReference type="PROSITE" id="PS50109">
    <property type="entry name" value="HIS_KIN"/>
    <property type="match status" value="1"/>
</dbReference>
<dbReference type="Proteomes" id="UP001597261">
    <property type="component" value="Unassembled WGS sequence"/>
</dbReference>
<dbReference type="SUPFAM" id="SSF55874">
    <property type="entry name" value="ATPase domain of HSP90 chaperone/DNA topoisomerase II/histidine kinase"/>
    <property type="match status" value="1"/>
</dbReference>
<feature type="domain" description="Histidine kinase" evidence="6">
    <location>
        <begin position="1"/>
        <end position="69"/>
    </location>
</feature>
<keyword evidence="7" id="KW-0067">ATP-binding</keyword>
<keyword evidence="7" id="KW-0547">Nucleotide-binding</keyword>
<comment type="caution">
    <text evidence="7">The sequence shown here is derived from an EMBL/GenBank/DDBJ whole genome shotgun (WGS) entry which is preliminary data.</text>
</comment>
<reference evidence="8" key="1">
    <citation type="journal article" date="2019" name="Int. J. Syst. Evol. Microbiol.">
        <title>The Global Catalogue of Microorganisms (GCM) 10K type strain sequencing project: providing services to taxonomists for standard genome sequencing and annotation.</title>
        <authorList>
            <consortium name="The Broad Institute Genomics Platform"/>
            <consortium name="The Broad Institute Genome Sequencing Center for Infectious Disease"/>
            <person name="Wu L."/>
            <person name="Ma J."/>
        </authorList>
    </citation>
    <scope>NUCLEOTIDE SEQUENCE [LARGE SCALE GENOMIC DNA]</scope>
    <source>
        <strain evidence="8">CGMCC 1.12470</strain>
    </source>
</reference>
<sequence length="96" mass="9583">MVEVEDTGIGFTRSRADDGSGPPPSSGRPGTGLGLAIVRAVVEGHGGALTVVPDRPRGSLLRIVLLAHPPAAAPGAAPVGAPGQRYRRGTRPGESG</sequence>
<keyword evidence="3" id="KW-0418">Kinase</keyword>
<evidence type="ECO:0000256" key="3">
    <source>
        <dbReference type="ARBA" id="ARBA00022777"/>
    </source>
</evidence>
<evidence type="ECO:0000256" key="4">
    <source>
        <dbReference type="ARBA" id="ARBA00023012"/>
    </source>
</evidence>
<keyword evidence="4" id="KW-0902">Two-component regulatory system</keyword>
<dbReference type="RefSeq" id="WP_381086246.1">
    <property type="nucleotide sequence ID" value="NZ_JBHUDX010000067.1"/>
</dbReference>
<feature type="region of interest" description="Disordered" evidence="5">
    <location>
        <begin position="1"/>
        <end position="32"/>
    </location>
</feature>
<feature type="region of interest" description="Disordered" evidence="5">
    <location>
        <begin position="71"/>
        <end position="96"/>
    </location>
</feature>
<comment type="catalytic activity">
    <reaction evidence="1">
        <text>ATP + protein L-histidine = ADP + protein N-phospho-L-histidine.</text>
        <dbReference type="EC" id="2.7.13.3"/>
    </reaction>
</comment>
<dbReference type="CDD" id="cd00075">
    <property type="entry name" value="HATPase"/>
    <property type="match status" value="1"/>
</dbReference>
<gene>
    <name evidence="7" type="ORF">ACFSL4_23365</name>
</gene>
<evidence type="ECO:0000256" key="2">
    <source>
        <dbReference type="ARBA" id="ARBA00012438"/>
    </source>
</evidence>
<evidence type="ECO:0000313" key="7">
    <source>
        <dbReference type="EMBL" id="MFD1661059.1"/>
    </source>
</evidence>
<accession>A0ABW4IWS0</accession>
<keyword evidence="8" id="KW-1185">Reference proteome</keyword>
<dbReference type="InterPro" id="IPR036890">
    <property type="entry name" value="HATPase_C_sf"/>
</dbReference>
<evidence type="ECO:0000259" key="6">
    <source>
        <dbReference type="PROSITE" id="PS50109"/>
    </source>
</evidence>
<dbReference type="EC" id="2.7.13.3" evidence="2"/>
<feature type="compositionally biased region" description="Low complexity" evidence="5">
    <location>
        <begin position="71"/>
        <end position="83"/>
    </location>
</feature>
<organism evidence="7 8">
    <name type="scientific">Streptomyces caeni</name>
    <dbReference type="NCBI Taxonomy" id="2307231"/>
    <lineage>
        <taxon>Bacteria</taxon>
        <taxon>Bacillati</taxon>
        <taxon>Actinomycetota</taxon>
        <taxon>Actinomycetes</taxon>
        <taxon>Kitasatosporales</taxon>
        <taxon>Streptomycetaceae</taxon>
        <taxon>Streptomyces</taxon>
    </lineage>
</organism>
<dbReference type="InterPro" id="IPR004358">
    <property type="entry name" value="Sig_transdc_His_kin-like_C"/>
</dbReference>
<evidence type="ECO:0000256" key="1">
    <source>
        <dbReference type="ARBA" id="ARBA00000085"/>
    </source>
</evidence>
<dbReference type="GO" id="GO:0005524">
    <property type="term" value="F:ATP binding"/>
    <property type="evidence" value="ECO:0007669"/>
    <property type="project" value="UniProtKB-KW"/>
</dbReference>